<dbReference type="Proteomes" id="UP000515847">
    <property type="component" value="Chromosome"/>
</dbReference>
<reference evidence="1 2" key="1">
    <citation type="journal article" date="2019" name="Front. Microbiol.">
        <title>Thermoanaerosceptrum fracticalcis gen. nov. sp. nov., a Novel Fumarate-Fermenting Microorganism From a Deep Fractured Carbonate Aquifer of the US Great Basin.</title>
        <authorList>
            <person name="Hamilton-Brehm S.D."/>
            <person name="Stewart L.E."/>
            <person name="Zavarin M."/>
            <person name="Caldwell M."/>
            <person name="Lawson P.A."/>
            <person name="Onstott T.C."/>
            <person name="Grzymski J."/>
            <person name="Neveux I."/>
            <person name="Lollar B.S."/>
            <person name="Russell C.E."/>
            <person name="Moser D.P."/>
        </authorList>
    </citation>
    <scope>NUCLEOTIDE SEQUENCE [LARGE SCALE GENOMIC DNA]</scope>
    <source>
        <strain evidence="1 2">DRI-13</strain>
    </source>
</reference>
<evidence type="ECO:0000313" key="1">
    <source>
        <dbReference type="EMBL" id="QNB44873.1"/>
    </source>
</evidence>
<evidence type="ECO:0000313" key="2">
    <source>
        <dbReference type="Proteomes" id="UP000515847"/>
    </source>
</evidence>
<dbReference type="KEGG" id="tfr:BR63_00125"/>
<name>A0A7G6DYG9_THEFR</name>
<organism evidence="1 2">
    <name type="scientific">Thermanaerosceptrum fracticalcis</name>
    <dbReference type="NCBI Taxonomy" id="1712410"/>
    <lineage>
        <taxon>Bacteria</taxon>
        <taxon>Bacillati</taxon>
        <taxon>Bacillota</taxon>
        <taxon>Clostridia</taxon>
        <taxon>Eubacteriales</taxon>
        <taxon>Peptococcaceae</taxon>
        <taxon>Thermanaerosceptrum</taxon>
    </lineage>
</organism>
<dbReference type="EMBL" id="CP045798">
    <property type="protein sequence ID" value="QNB44873.1"/>
    <property type="molecule type" value="Genomic_DNA"/>
</dbReference>
<accession>A0A7G6DYG9</accession>
<dbReference type="RefSeq" id="WP_153802151.1">
    <property type="nucleotide sequence ID" value="NZ_CP045798.1"/>
</dbReference>
<gene>
    <name evidence="1" type="ORF">BR63_00125</name>
</gene>
<proteinExistence type="predicted"/>
<keyword evidence="2" id="KW-1185">Reference proteome</keyword>
<sequence>MMCTYCGSLINGDAIELAYNDRTIQLCEEECAIYYYQEQQQRHFQTWVKIR</sequence>
<dbReference type="AlphaFoldDB" id="A0A7G6DYG9"/>
<protein>
    <recommendedName>
        <fullName evidence="3">TRASH domain-containing protein</fullName>
    </recommendedName>
</protein>
<evidence type="ECO:0008006" key="3">
    <source>
        <dbReference type="Google" id="ProtNLM"/>
    </source>
</evidence>